<dbReference type="PANTHER" id="PTHR14319:SF3">
    <property type="entry name" value="TRANSMEMBRANE PROTEIN-LIKE PROTEIN"/>
    <property type="match status" value="1"/>
</dbReference>
<dbReference type="InterPro" id="IPR006012">
    <property type="entry name" value="Syntaxin/epimorphin_CS"/>
</dbReference>
<name>A0AAD3XZX5_NEPGR</name>
<keyword evidence="11 15" id="KW-0472">Membrane</keyword>
<gene>
    <name evidence="17" type="ORF">Nepgr_024298</name>
</gene>
<feature type="region of interest" description="Disordered" evidence="14">
    <location>
        <begin position="1116"/>
        <end position="1137"/>
    </location>
</feature>
<dbReference type="GO" id="GO:0005484">
    <property type="term" value="F:SNAP receptor activity"/>
    <property type="evidence" value="ECO:0007669"/>
    <property type="project" value="InterPro"/>
</dbReference>
<dbReference type="EMBL" id="BSYO01000024">
    <property type="protein sequence ID" value="GMH22455.1"/>
    <property type="molecule type" value="Genomic_DNA"/>
</dbReference>
<dbReference type="InterPro" id="IPR000742">
    <property type="entry name" value="EGF"/>
</dbReference>
<evidence type="ECO:0000256" key="10">
    <source>
        <dbReference type="ARBA" id="ARBA00023054"/>
    </source>
</evidence>
<dbReference type="Pfam" id="PF12036">
    <property type="entry name" value="DUF3522"/>
    <property type="match status" value="1"/>
</dbReference>
<evidence type="ECO:0000313" key="17">
    <source>
        <dbReference type="EMBL" id="GMH22455.1"/>
    </source>
</evidence>
<organism evidence="17 18">
    <name type="scientific">Nepenthes gracilis</name>
    <name type="common">Slender pitcher plant</name>
    <dbReference type="NCBI Taxonomy" id="150966"/>
    <lineage>
        <taxon>Eukaryota</taxon>
        <taxon>Viridiplantae</taxon>
        <taxon>Streptophyta</taxon>
        <taxon>Embryophyta</taxon>
        <taxon>Tracheophyta</taxon>
        <taxon>Spermatophyta</taxon>
        <taxon>Magnoliopsida</taxon>
        <taxon>eudicotyledons</taxon>
        <taxon>Gunneridae</taxon>
        <taxon>Pentapetalae</taxon>
        <taxon>Caryophyllales</taxon>
        <taxon>Nepenthaceae</taxon>
        <taxon>Nepenthes</taxon>
    </lineage>
</organism>
<feature type="transmembrane region" description="Helical" evidence="15">
    <location>
        <begin position="956"/>
        <end position="973"/>
    </location>
</feature>
<dbReference type="PROSITE" id="PS00022">
    <property type="entry name" value="EGF_1"/>
    <property type="match status" value="1"/>
</dbReference>
<evidence type="ECO:0000256" key="5">
    <source>
        <dbReference type="ARBA" id="ARBA00022448"/>
    </source>
</evidence>
<comment type="function">
    <text evidence="12">Vesicle trafficking protein that functions in the secretory pathway.</text>
</comment>
<accession>A0AAD3XZX5</accession>
<feature type="domain" description="T-SNARE coiled-coil homology" evidence="16">
    <location>
        <begin position="173"/>
        <end position="235"/>
    </location>
</feature>
<keyword evidence="8" id="KW-0653">Protein transport</keyword>
<evidence type="ECO:0000256" key="7">
    <source>
        <dbReference type="ARBA" id="ARBA00022692"/>
    </source>
</evidence>
<dbReference type="AlphaFoldDB" id="A0AAD3XZX5"/>
<dbReference type="GO" id="GO:0006886">
    <property type="term" value="P:intracellular protein transport"/>
    <property type="evidence" value="ECO:0007669"/>
    <property type="project" value="InterPro"/>
</dbReference>
<dbReference type="PANTHER" id="PTHR14319">
    <property type="entry name" value="FIVE-SPAN TRANSMEMBRANE PROTEIN M83"/>
    <property type="match status" value="1"/>
</dbReference>
<evidence type="ECO:0000256" key="3">
    <source>
        <dbReference type="ARBA" id="ARBA00005542"/>
    </source>
</evidence>
<dbReference type="InterPro" id="IPR021910">
    <property type="entry name" value="NGX6/PGAP6/MYMK"/>
</dbReference>
<dbReference type="PROSITE" id="PS50192">
    <property type="entry name" value="T_SNARE"/>
    <property type="match status" value="1"/>
</dbReference>
<comment type="similarity">
    <text evidence="4">Belongs to the syntaxin family.</text>
</comment>
<dbReference type="GO" id="GO:0005886">
    <property type="term" value="C:plasma membrane"/>
    <property type="evidence" value="ECO:0007669"/>
    <property type="project" value="UniProtKB-SubCell"/>
</dbReference>
<comment type="subunit">
    <text evidence="13">Part of the t-SNARE complex.</text>
</comment>
<keyword evidence="6" id="KW-1003">Cell membrane</keyword>
<dbReference type="InterPro" id="IPR000727">
    <property type="entry name" value="T_SNARE_dom"/>
</dbReference>
<evidence type="ECO:0000256" key="15">
    <source>
        <dbReference type="SAM" id="Phobius"/>
    </source>
</evidence>
<evidence type="ECO:0000256" key="4">
    <source>
        <dbReference type="ARBA" id="ARBA00009063"/>
    </source>
</evidence>
<evidence type="ECO:0000256" key="12">
    <source>
        <dbReference type="ARBA" id="ARBA00054128"/>
    </source>
</evidence>
<keyword evidence="5" id="KW-0813">Transport</keyword>
<keyword evidence="18" id="KW-1185">Reference proteome</keyword>
<evidence type="ECO:0000256" key="14">
    <source>
        <dbReference type="SAM" id="MobiDB-lite"/>
    </source>
</evidence>
<feature type="transmembrane region" description="Helical" evidence="15">
    <location>
        <begin position="1003"/>
        <end position="1020"/>
    </location>
</feature>
<comment type="caution">
    <text evidence="17">The sequence shown here is derived from an EMBL/GenBank/DDBJ whole genome shotgun (WGS) entry which is preliminary data.</text>
</comment>
<protein>
    <recommendedName>
        <fullName evidence="16">t-SNARE coiled-coil homology domain-containing protein</fullName>
    </recommendedName>
</protein>
<evidence type="ECO:0000259" key="16">
    <source>
        <dbReference type="PROSITE" id="PS50192"/>
    </source>
</evidence>
<dbReference type="FunFam" id="1.20.5.110:FF:000037">
    <property type="entry name" value="Putative syntaxin-71-like"/>
    <property type="match status" value="1"/>
</dbReference>
<comment type="similarity">
    <text evidence="3">Belongs to the TMEM8 family.</text>
</comment>
<evidence type="ECO:0000256" key="1">
    <source>
        <dbReference type="ARBA" id="ARBA00004167"/>
    </source>
</evidence>
<keyword evidence="10" id="KW-0175">Coiled coil</keyword>
<feature type="transmembrane region" description="Helical" evidence="15">
    <location>
        <begin position="245"/>
        <end position="263"/>
    </location>
</feature>
<dbReference type="PROSITE" id="PS00914">
    <property type="entry name" value="SYNTAXIN"/>
    <property type="match status" value="1"/>
</dbReference>
<evidence type="ECO:0000256" key="6">
    <source>
        <dbReference type="ARBA" id="ARBA00022475"/>
    </source>
</evidence>
<keyword evidence="7 15" id="KW-0812">Transmembrane</keyword>
<evidence type="ECO:0000313" key="18">
    <source>
        <dbReference type="Proteomes" id="UP001279734"/>
    </source>
</evidence>
<dbReference type="Pfam" id="PF05739">
    <property type="entry name" value="SNARE"/>
    <property type="match status" value="1"/>
</dbReference>
<evidence type="ECO:0000256" key="8">
    <source>
        <dbReference type="ARBA" id="ARBA00022927"/>
    </source>
</evidence>
<dbReference type="SMART" id="SM00397">
    <property type="entry name" value="t_SNARE"/>
    <property type="match status" value="1"/>
</dbReference>
<dbReference type="CDD" id="cd15841">
    <property type="entry name" value="SNARE_Qc"/>
    <property type="match status" value="1"/>
</dbReference>
<comment type="subcellular location">
    <subcellularLocation>
        <location evidence="2">Cell membrane</location>
        <topology evidence="2">Multi-pass membrane protein</topology>
    </subcellularLocation>
    <subcellularLocation>
        <location evidence="1">Membrane</location>
        <topology evidence="1">Single-pass membrane protein</topology>
    </subcellularLocation>
</comment>
<reference evidence="17" key="1">
    <citation type="submission" date="2023-05" db="EMBL/GenBank/DDBJ databases">
        <title>Nepenthes gracilis genome sequencing.</title>
        <authorList>
            <person name="Fukushima K."/>
        </authorList>
    </citation>
    <scope>NUCLEOTIDE SEQUENCE</scope>
    <source>
        <strain evidence="17">SING2019-196</strain>
    </source>
</reference>
<feature type="transmembrane region" description="Helical" evidence="15">
    <location>
        <begin position="1063"/>
        <end position="1082"/>
    </location>
</feature>
<feature type="transmembrane region" description="Helical" evidence="15">
    <location>
        <begin position="980"/>
        <end position="997"/>
    </location>
</feature>
<evidence type="ECO:0000256" key="11">
    <source>
        <dbReference type="ARBA" id="ARBA00023136"/>
    </source>
</evidence>
<sequence>MSVTDILTRVDAICKKYDKYDVDKPSDAGVSAGDSFARLYTVFVSEIDTAVQKSEAASVEKNRASVVAMYAEIRRTKARLLEELPKLQTLALKKVKNLSKDELEARTDLASALKDRIDSIPDGTPGGSKQTSGWAAASASRTGIIFNTTSEGSFDGDYFQQTEESSQFRQEFEMRKIKQDQGLDIIAEGLETLKDLAHDLNEELDRQVPLMDEIDEKVDKASSDLKSTNVRLKDTVTKLRSSRNFCIDIILLCIILGIAAYLYKNLQNPTPPPSRARHFKLKPSKQKLAVQFTTQMWETPEYWLPFKRYIHKKGFMKDACIFASLCAILFTSCYDCSFADSGPYNSFVISSFSYPETKLKPYEWRYIRVDLPPWFASMSMVIESDVDLDPTSTSNISKSSLPLICLREGSLPLPDFSESVLKDLVLEYLSNGSIGAIQGLHDTEHCYLMQKKITLKWTNEQITNGVWYFGLFNGIGAMRTQSKMIIRGSAYSFSANVSVEGCTTSNLWGPYCNLTINSLLCSQPLIGISSESGSPANFSNQKAEQMVSCRNFVESSCHGHDEQSIHYLEVVGLAEQLTISVRGIKLNGTSSKSVTYAGGIILMVYARYAAMPLEKVHDYSADINKGPLVIPLPKAGRWYIRIVLVNVTKELGRTENRSPKICYSLAFQVLECPRGKAGFNCSSERYALQTVLRKNPPVPFESYYIPHSLELSSDSANFPLEPLLSNFSVGTKFDGPWTYFVLDVPRGAAGGNMHIRLTSDKTVNYEIYARFDGLPSRVIRDYFYVNKTNNSDGSMFFALYNSTKEMVDFYISFVKEGTWSFAIRHLDSIDTSDDQTLMSISLERCPKSCSPPHGSCQNFLDESGLTVYSYCSCDRTHGGIDCSIEIISPQGHLWQSVSLVASNAAAILPAYWALRQKAFAEWVIFTSSGISSALYHACDVGTWCALTFRVLQFMDFWMSFMAVVSTFLYLAAIDEASRRAIHAAVSILTALMAISGATRSANIILVIVIGASGLLIGWLIELSTKYRSVSFPTALCLNVLRRRQNFRSSLVNAIRTLLKRFHWGFMLSGFVALAMAAASWQLETSQSYWIWHSVWHVSIYTASFLFLCSKLTTVSPENQRPQDGSYELTRQDSMPRG</sequence>
<dbReference type="SUPFAM" id="SSF58038">
    <property type="entry name" value="SNARE fusion complex"/>
    <property type="match status" value="1"/>
</dbReference>
<proteinExistence type="inferred from homology"/>
<feature type="transmembrane region" description="Helical" evidence="15">
    <location>
        <begin position="1088"/>
        <end position="1108"/>
    </location>
</feature>
<evidence type="ECO:0000256" key="9">
    <source>
        <dbReference type="ARBA" id="ARBA00022989"/>
    </source>
</evidence>
<evidence type="ECO:0000256" key="13">
    <source>
        <dbReference type="ARBA" id="ARBA00061857"/>
    </source>
</evidence>
<keyword evidence="9 15" id="KW-1133">Transmembrane helix</keyword>
<dbReference type="Proteomes" id="UP001279734">
    <property type="component" value="Unassembled WGS sequence"/>
</dbReference>
<evidence type="ECO:0000256" key="2">
    <source>
        <dbReference type="ARBA" id="ARBA00004651"/>
    </source>
</evidence>
<dbReference type="Gene3D" id="1.20.5.110">
    <property type="match status" value="1"/>
</dbReference>